<dbReference type="InterPro" id="IPR010932">
    <property type="entry name" value="Lg_T_Ag_Polyomavir_C"/>
</dbReference>
<dbReference type="GO" id="GO:0043657">
    <property type="term" value="C:host cell"/>
    <property type="evidence" value="ECO:0007669"/>
    <property type="project" value="UniProtKB-SubCell"/>
</dbReference>
<keyword evidence="3" id="KW-0547">Nucleotide-binding</keyword>
<feature type="domain" description="SF3 helicase" evidence="6">
    <location>
        <begin position="389"/>
        <end position="555"/>
    </location>
</feature>
<dbReference type="PROSITE" id="PS51206">
    <property type="entry name" value="SF3_HELICASE_1"/>
    <property type="match status" value="1"/>
</dbReference>
<dbReference type="InterPro" id="IPR037102">
    <property type="entry name" value="Znf_lg_T-Ag_D1_dom_sf"/>
</dbReference>
<proteinExistence type="predicted"/>
<dbReference type="PROSITE" id="PS51341">
    <property type="entry name" value="ZF_LTAG_D1"/>
    <property type="match status" value="1"/>
</dbReference>
<keyword evidence="2" id="KW-0597">Phosphoprotein</keyword>
<accession>A0A4Y2UTT6</accession>
<evidence type="ECO:0000256" key="4">
    <source>
        <dbReference type="ARBA" id="ARBA00022840"/>
    </source>
</evidence>
<evidence type="ECO:0000256" key="3">
    <source>
        <dbReference type="ARBA" id="ARBA00022741"/>
    </source>
</evidence>
<gene>
    <name evidence="8" type="primary">LT_2</name>
    <name evidence="8" type="ORF">AVEN_143490_1</name>
</gene>
<evidence type="ECO:0000256" key="2">
    <source>
        <dbReference type="ARBA" id="ARBA00022553"/>
    </source>
</evidence>
<comment type="caution">
    <text evidence="8">The sequence shown here is derived from an EMBL/GenBank/DDBJ whole genome shotgun (WGS) entry which is preliminary data.</text>
</comment>
<dbReference type="Gene3D" id="3.40.50.300">
    <property type="entry name" value="P-loop containing nucleotide triphosphate hydrolases"/>
    <property type="match status" value="1"/>
</dbReference>
<sequence length="606" mass="70480">MDFSASKTNLCQLLCCNVEIYNLHQIKDLVRSRILLWHPDKNQDCPDRYKEEFLNLFESWSVYKKKFAPSSEESSDSGQYSKSSASSQESGQNSQSDSWKDCFKEDFNDLFTDESCESQYDNSPFSEEFFIPSPKKSFAIPESLRSFFRSKSNRRVGKFFCIFSLENTKKEIDMLYSVRYNGQVNLFMSWETKTDKDILVTLIHFDTERRVGDMKKELRKLKIIPNECVYAVHLKQFVEACTNEFQKPWFEPCGMGSKDSKTPYPSTKFNNKLMVDYAIAHEITVVYRLMYEYAHLGQTCDRSPSKITNDHEEEHKEHLENARHFLYSADRKKAAQNAVESVLAKIYMQLKTETGQKYIDRRAKEIGYKLLDTEDVFGLADYYSKYHLKKFLSVASIIVSTFIFGTPRNRYCILRGDFKCGKTSFANGFLKFFEGVNINVNVDKGRLPFYLGQAIGKRFVLFDDVKGRQHPGSNLTPGQGFLNLDDLRDHLDGHVEVQLEQKNKQPMSQVFLPGIITCNDYEVPESIKERVVGPIKLHPSKYWDSHPVNVNEETIYIGCVLENLLPAEPEVHRHISLQVSKWWRKEWSNNCSCLQVKLFPYIQIQN</sequence>
<evidence type="ECO:0000259" key="6">
    <source>
        <dbReference type="PROSITE" id="PS51206"/>
    </source>
</evidence>
<dbReference type="InterPro" id="IPR027417">
    <property type="entry name" value="P-loop_NTPase"/>
</dbReference>
<evidence type="ECO:0000256" key="5">
    <source>
        <dbReference type="SAM" id="MobiDB-lite"/>
    </source>
</evidence>
<evidence type="ECO:0000313" key="8">
    <source>
        <dbReference type="EMBL" id="GBO14857.1"/>
    </source>
</evidence>
<protein>
    <submittedName>
        <fullName evidence="8">Large T antigen</fullName>
    </submittedName>
</protein>
<dbReference type="GO" id="GO:0005524">
    <property type="term" value="F:ATP binding"/>
    <property type="evidence" value="ECO:0007669"/>
    <property type="project" value="UniProtKB-KW"/>
</dbReference>
<organism evidence="8 9">
    <name type="scientific">Araneus ventricosus</name>
    <name type="common">Orbweaver spider</name>
    <name type="synonym">Epeira ventricosa</name>
    <dbReference type="NCBI Taxonomy" id="182803"/>
    <lineage>
        <taxon>Eukaryota</taxon>
        <taxon>Metazoa</taxon>
        <taxon>Ecdysozoa</taxon>
        <taxon>Arthropoda</taxon>
        <taxon>Chelicerata</taxon>
        <taxon>Arachnida</taxon>
        <taxon>Araneae</taxon>
        <taxon>Araneomorphae</taxon>
        <taxon>Entelegynae</taxon>
        <taxon>Araneoidea</taxon>
        <taxon>Araneidae</taxon>
        <taxon>Araneus</taxon>
    </lineage>
</organism>
<feature type="domain" description="T-ag D1-type" evidence="7">
    <location>
        <begin position="266"/>
        <end position="355"/>
    </location>
</feature>
<keyword evidence="4" id="KW-0067">ATP-binding</keyword>
<keyword evidence="9" id="KW-1185">Reference proteome</keyword>
<dbReference type="GO" id="GO:0006260">
    <property type="term" value="P:DNA replication"/>
    <property type="evidence" value="ECO:0007669"/>
    <property type="project" value="InterPro"/>
</dbReference>
<dbReference type="InterPro" id="IPR017910">
    <property type="entry name" value="Znf_lg_T-Ag_D1-typ"/>
</dbReference>
<evidence type="ECO:0000259" key="7">
    <source>
        <dbReference type="PROSITE" id="PS51341"/>
    </source>
</evidence>
<evidence type="ECO:0000313" key="9">
    <source>
        <dbReference type="Proteomes" id="UP000499080"/>
    </source>
</evidence>
<evidence type="ECO:0000256" key="1">
    <source>
        <dbReference type="ARBA" id="ARBA00004340"/>
    </source>
</evidence>
<reference evidence="8 9" key="1">
    <citation type="journal article" date="2019" name="Sci. Rep.">
        <title>Orb-weaving spider Araneus ventricosus genome elucidates the spidroin gene catalogue.</title>
        <authorList>
            <person name="Kono N."/>
            <person name="Nakamura H."/>
            <person name="Ohtoshi R."/>
            <person name="Moran D.A.P."/>
            <person name="Shinohara A."/>
            <person name="Yoshida Y."/>
            <person name="Fujiwara M."/>
            <person name="Mori M."/>
            <person name="Tomita M."/>
            <person name="Arakawa K."/>
        </authorList>
    </citation>
    <scope>NUCLEOTIDE SEQUENCE [LARGE SCALE GENOMIC DNA]</scope>
</reference>
<dbReference type="InterPro" id="IPR014015">
    <property type="entry name" value="Helicase_SF3_DNA-vir"/>
</dbReference>
<dbReference type="EMBL" id="BGPR01038958">
    <property type="protein sequence ID" value="GBO14857.1"/>
    <property type="molecule type" value="Genomic_DNA"/>
</dbReference>
<feature type="compositionally biased region" description="Low complexity" evidence="5">
    <location>
        <begin position="70"/>
        <end position="97"/>
    </location>
</feature>
<dbReference type="Gene3D" id="1.10.10.510">
    <property type="entry name" value="Zinc finger, large T-antigen D1 domain"/>
    <property type="match status" value="1"/>
</dbReference>
<feature type="region of interest" description="Disordered" evidence="5">
    <location>
        <begin position="70"/>
        <end position="98"/>
    </location>
</feature>
<dbReference type="Pfam" id="PF06431">
    <property type="entry name" value="Polyoma_lg_T_C"/>
    <property type="match status" value="1"/>
</dbReference>
<dbReference type="SUPFAM" id="SSF52540">
    <property type="entry name" value="P-loop containing nucleoside triphosphate hydrolases"/>
    <property type="match status" value="1"/>
</dbReference>
<comment type="subcellular location">
    <subcellularLocation>
        <location evidence="1">Host cell</location>
    </subcellularLocation>
</comment>
<dbReference type="Proteomes" id="UP000499080">
    <property type="component" value="Unassembled WGS sequence"/>
</dbReference>
<dbReference type="OrthoDB" id="6437780at2759"/>
<name>A0A4Y2UTT6_ARAVE</name>
<dbReference type="AlphaFoldDB" id="A0A4Y2UTT6"/>
<dbReference type="GO" id="GO:0003677">
    <property type="term" value="F:DNA binding"/>
    <property type="evidence" value="ECO:0007669"/>
    <property type="project" value="InterPro"/>
</dbReference>